<evidence type="ECO:0000313" key="19">
    <source>
        <dbReference type="Proteomes" id="UP000296153"/>
    </source>
</evidence>
<dbReference type="Pfam" id="PF20833">
    <property type="entry name" value="RNase_E_G_Thio"/>
    <property type="match status" value="1"/>
</dbReference>
<dbReference type="GO" id="GO:0008033">
    <property type="term" value="P:tRNA processing"/>
    <property type="evidence" value="ECO:0007669"/>
    <property type="project" value="UniProtKB-UniRule"/>
</dbReference>
<evidence type="ECO:0000256" key="11">
    <source>
        <dbReference type="ARBA" id="ARBA00022801"/>
    </source>
</evidence>
<evidence type="ECO:0000259" key="17">
    <source>
        <dbReference type="PROSITE" id="PS50126"/>
    </source>
</evidence>
<dbReference type="InterPro" id="IPR003029">
    <property type="entry name" value="S1_domain"/>
</dbReference>
<dbReference type="SMART" id="SM00316">
    <property type="entry name" value="S1"/>
    <property type="match status" value="1"/>
</dbReference>
<evidence type="ECO:0000256" key="7">
    <source>
        <dbReference type="ARBA" id="ARBA00022722"/>
    </source>
</evidence>
<dbReference type="RefSeq" id="WP_136130914.1">
    <property type="nucleotide sequence ID" value="NZ_PDKT01000001.1"/>
</dbReference>
<keyword evidence="12 15" id="KW-0460">Magnesium</keyword>
<evidence type="ECO:0000256" key="6">
    <source>
        <dbReference type="ARBA" id="ARBA00022694"/>
    </source>
</evidence>
<dbReference type="GO" id="GO:0019843">
    <property type="term" value="F:rRNA binding"/>
    <property type="evidence" value="ECO:0007669"/>
    <property type="project" value="UniProtKB-KW"/>
</dbReference>
<dbReference type="Pfam" id="PF12111">
    <property type="entry name" value="PNPase_C"/>
    <property type="match status" value="1"/>
</dbReference>
<dbReference type="EMBL" id="PDKT01000001">
    <property type="protein sequence ID" value="PPI88302.1"/>
    <property type="molecule type" value="Genomic_DNA"/>
</dbReference>
<dbReference type="GO" id="GO:0006402">
    <property type="term" value="P:mRNA catabolic process"/>
    <property type="evidence" value="ECO:0007669"/>
    <property type="project" value="UniProtKB-UniRule"/>
</dbReference>
<keyword evidence="4 15" id="KW-0997">Cell inner membrane</keyword>
<organism evidence="18 19">
    <name type="scientific">Candidatus Pantoea edessiphila</name>
    <dbReference type="NCBI Taxonomy" id="2044610"/>
    <lineage>
        <taxon>Bacteria</taxon>
        <taxon>Pseudomonadati</taxon>
        <taxon>Pseudomonadota</taxon>
        <taxon>Gammaproteobacteria</taxon>
        <taxon>Enterobacterales</taxon>
        <taxon>Erwiniaceae</taxon>
        <taxon>Pantoea</taxon>
    </lineage>
</organism>
<comment type="function">
    <text evidence="15">Endoribonuclease that plays a central role in RNA processing and decay. Required for the maturation of 5S and 16S rRNAs and the majority of tRNAs. Also involved in the degradation of most mRNAs.</text>
</comment>
<keyword evidence="15" id="KW-0820">tRNA-binding</keyword>
<keyword evidence="9 15" id="KW-0699">rRNA-binding</keyword>
<dbReference type="GO" id="GO:0009898">
    <property type="term" value="C:cytoplasmic side of plasma membrane"/>
    <property type="evidence" value="ECO:0007669"/>
    <property type="project" value="UniProtKB-UniRule"/>
</dbReference>
<evidence type="ECO:0000313" key="18">
    <source>
        <dbReference type="EMBL" id="PPI88302.1"/>
    </source>
</evidence>
<comment type="catalytic activity">
    <reaction evidence="15">
        <text>Endonucleolytic cleavage of single-stranded RNA in A- and U-rich regions.</text>
        <dbReference type="EC" id="3.1.26.12"/>
    </reaction>
</comment>
<comment type="cofactor">
    <cofactor evidence="15">
        <name>Zn(2+)</name>
        <dbReference type="ChEBI" id="CHEBI:29105"/>
    </cofactor>
    <text evidence="15">Binds 2 Zn(2+) ions per homotetramer.</text>
</comment>
<comment type="subunit">
    <text evidence="15">Component of the RNA degradosome, which is a multiprotein complex involved in RNA processing and mRNA degradation. Within the RNA degradosome, RNase E assembles into a homotetramer formed by a dimer of dimers.</text>
</comment>
<keyword evidence="13 15" id="KW-0694">RNA-binding</keyword>
<keyword evidence="8 15" id="KW-0479">Metal-binding</keyword>
<feature type="binding site" evidence="15">
    <location>
        <position position="301"/>
    </location>
    <ligand>
        <name>Mg(2+)</name>
        <dbReference type="ChEBI" id="CHEBI:18420"/>
        <note>catalytic</note>
    </ligand>
</feature>
<comment type="cofactor">
    <cofactor evidence="15">
        <name>Mg(2+)</name>
        <dbReference type="ChEBI" id="CHEBI:18420"/>
    </cofactor>
    <text evidence="15">Binds 1 Mg(2+) ion per subunit.</text>
</comment>
<dbReference type="InterPro" id="IPR019307">
    <property type="entry name" value="RNA-bd_AU-1/RNase_E/G"/>
</dbReference>
<feature type="region of interest" description="Disordered" evidence="16">
    <location>
        <begin position="866"/>
        <end position="885"/>
    </location>
</feature>
<dbReference type="FunFam" id="3.40.1260.20:FF:000002">
    <property type="entry name" value="Ribonuclease E"/>
    <property type="match status" value="1"/>
</dbReference>
<dbReference type="Proteomes" id="UP000296153">
    <property type="component" value="Unassembled WGS sequence"/>
</dbReference>
<dbReference type="Gene3D" id="2.40.50.140">
    <property type="entry name" value="Nucleic acid-binding proteins"/>
    <property type="match status" value="1"/>
</dbReference>
<dbReference type="GO" id="GO:0000287">
    <property type="term" value="F:magnesium ion binding"/>
    <property type="evidence" value="ECO:0007669"/>
    <property type="project" value="UniProtKB-UniRule"/>
</dbReference>
<dbReference type="InterPro" id="IPR048583">
    <property type="entry name" value="RNase_E_G_thioredoxin-like"/>
</dbReference>
<dbReference type="GO" id="GO:0006364">
    <property type="term" value="P:rRNA processing"/>
    <property type="evidence" value="ECO:0007669"/>
    <property type="project" value="UniProtKB-UniRule"/>
</dbReference>
<feature type="binding site" evidence="15">
    <location>
        <position position="344"/>
    </location>
    <ligand>
        <name>Mg(2+)</name>
        <dbReference type="ChEBI" id="CHEBI:18420"/>
        <note>catalytic</note>
    </ligand>
</feature>
<evidence type="ECO:0000256" key="16">
    <source>
        <dbReference type="SAM" id="MobiDB-lite"/>
    </source>
</evidence>
<dbReference type="NCBIfam" id="TIGR00757">
    <property type="entry name" value="RNaseEG"/>
    <property type="match status" value="1"/>
</dbReference>
<accession>A0A2P5T173</accession>
<dbReference type="InterPro" id="IPR021968">
    <property type="entry name" value="PNPase_C"/>
</dbReference>
<evidence type="ECO:0000256" key="1">
    <source>
        <dbReference type="ARBA" id="ARBA00005663"/>
    </source>
</evidence>
<keyword evidence="6 15" id="KW-0819">tRNA processing</keyword>
<evidence type="ECO:0000256" key="5">
    <source>
        <dbReference type="ARBA" id="ARBA00022552"/>
    </source>
</evidence>
<feature type="binding site" evidence="15">
    <location>
        <position position="402"/>
    </location>
    <ligand>
        <name>Zn(2+)</name>
        <dbReference type="ChEBI" id="CHEBI:29105"/>
        <note>ligand shared between dimeric partners</note>
    </ligand>
</feature>
<keyword evidence="11 15" id="KW-0378">Hydrolase</keyword>
<dbReference type="GO" id="GO:0008270">
    <property type="term" value="F:zinc ion binding"/>
    <property type="evidence" value="ECO:0007669"/>
    <property type="project" value="UniProtKB-UniRule"/>
</dbReference>
<dbReference type="Gene3D" id="3.40.1260.20">
    <property type="entry name" value="Ribonuclease E, catalytic domain"/>
    <property type="match status" value="1"/>
</dbReference>
<dbReference type="PANTHER" id="PTHR30001">
    <property type="entry name" value="RIBONUCLEASE"/>
    <property type="match status" value="1"/>
</dbReference>
<dbReference type="SUPFAM" id="SSF50249">
    <property type="entry name" value="Nucleic acid-binding proteins"/>
    <property type="match status" value="1"/>
</dbReference>
<dbReference type="HAMAP" id="MF_00970">
    <property type="entry name" value="RNase_E"/>
    <property type="match status" value="1"/>
</dbReference>
<evidence type="ECO:0000256" key="14">
    <source>
        <dbReference type="ARBA" id="ARBA00023136"/>
    </source>
</evidence>
<dbReference type="Pfam" id="PF10150">
    <property type="entry name" value="RNase_E_G"/>
    <property type="match status" value="1"/>
</dbReference>
<evidence type="ECO:0000256" key="2">
    <source>
        <dbReference type="ARBA" id="ARBA00022475"/>
    </source>
</evidence>
<evidence type="ECO:0000256" key="15">
    <source>
        <dbReference type="HAMAP-Rule" id="MF_00970"/>
    </source>
</evidence>
<keyword evidence="2 15" id="KW-1003">Cell membrane</keyword>
<comment type="similarity">
    <text evidence="1">Belongs to the RNase E/G family. RNase G subfamily.</text>
</comment>
<sequence>MKRMLINATQEEELRIALVDGQHLYDLDIENSRYEQKKANIYKGKITRIEPSLGAVFVDYGTKRHGFLPIKDISREYFPEHYTNSNSNKNLLYEGQELIVQVVKEERGNKGAALTTFISLAGCYLVLMPNNPRSAGISKRIEGYDRTELKEILSSLSIPKGMSIIIRTAGLGKSAELLQWDLSARLKHWESIKNISHNHSAPFLIYQESNIIVRALRDYLRQDIKEILIDNPKILELARKHIAEIGRLDFINKIRLYNNDIPLFSHFQIESQIESAFQREVCLPSGGSIIIDTTEALTAIDINSARSTRGKDIESTALNTNLEAVQEIARQLRLRDLGGLIVIDFIDMSSSSNQQTITGKLREAVAQDRANIQISNISCFGLLEMSRQRLSPSLGESSHHVCPRCNGTGIIRDNESLSLSILRLIEEEAVKYNTKEVHAIVPVQVASYLLNEKRDAVNAIEKRQNGVRASIVPSIRLESPHYSVLRVRKGEETKIPSYHLPKLHETTVFKSNKDKNTTHCYKKSFSISSSEIMLNQSTIKSKIKSLINITELNINNNFFGRLLNNLKKLFVNEDTSLINSKNDPIFKKDNYHKDSYCRNNVYVNKHNITDKKLKRRRTTEVKNNYINKQNRNKIRYNEIINDKKYLFEKNNHNKDINNIPKIKNIILNVQLDNQLQILIRNKQKNNEKLDQLISPIHFNDQYRHIFIDHYYSNRSFIYYYSKDIDNQIKEKLMKNKLEKEINSKFKRSCSMALVLKTDNNIDSLRNINIEKNENISINNSYLNIQNKNLLSISKFSSKSLIIEKPKENMKLSSKLNICTKEISKNRKRWKYFASAPMTKVPIPVWKPDPIRCSNWIRTPFNFNGKGSAGGHSATQKVTVPVTKPQ</sequence>
<dbReference type="OrthoDB" id="9804278at2"/>
<comment type="caution">
    <text evidence="18">The sequence shown here is derived from an EMBL/GenBank/DDBJ whole genome shotgun (WGS) entry which is preliminary data.</text>
</comment>
<keyword evidence="14 15" id="KW-0472">Membrane</keyword>
<keyword evidence="3 15" id="KW-0963">Cytoplasm</keyword>
<evidence type="ECO:0000256" key="3">
    <source>
        <dbReference type="ARBA" id="ARBA00022490"/>
    </source>
</evidence>
<dbReference type="EC" id="3.1.26.12" evidence="15"/>
<keyword evidence="7 15" id="KW-0540">Nuclease</keyword>
<evidence type="ECO:0000256" key="4">
    <source>
        <dbReference type="ARBA" id="ARBA00022519"/>
    </source>
</evidence>
<feature type="binding site" evidence="15">
    <location>
        <position position="405"/>
    </location>
    <ligand>
        <name>Zn(2+)</name>
        <dbReference type="ChEBI" id="CHEBI:29105"/>
        <note>ligand shared between dimeric partners</note>
    </ligand>
</feature>
<proteinExistence type="inferred from homology"/>
<dbReference type="CDD" id="cd04453">
    <property type="entry name" value="S1_RNase_E"/>
    <property type="match status" value="1"/>
</dbReference>
<dbReference type="PANTHER" id="PTHR30001:SF1">
    <property type="entry name" value="RIBONUCLEASE E_G-LIKE PROTEIN, CHLOROPLASTIC"/>
    <property type="match status" value="1"/>
</dbReference>
<feature type="region of interest" description="Required for zinc-mediated homotetramerization and catalytic activity" evidence="15">
    <location>
        <begin position="402"/>
        <end position="405"/>
    </location>
</feature>
<evidence type="ECO:0000256" key="13">
    <source>
        <dbReference type="ARBA" id="ARBA00022884"/>
    </source>
</evidence>
<reference evidence="18 19" key="1">
    <citation type="journal article" date="2018" name="Genome Biol. Evol.">
        <title>Cladogenesis and Genomic Streamlining in Extracellular Endosymbionts of Tropical Stink Bugs.</title>
        <authorList>
            <person name="Otero-Bravo A."/>
            <person name="Goffredi S."/>
            <person name="Sabree Z.L."/>
        </authorList>
    </citation>
    <scope>NUCLEOTIDE SEQUENCE [LARGE SCALE GENOMIC DNA]</scope>
    <source>
        <strain evidence="18 19">SoEE</strain>
    </source>
</reference>
<feature type="domain" description="S1 motif" evidence="17">
    <location>
        <begin position="39"/>
        <end position="117"/>
    </location>
</feature>
<dbReference type="GO" id="GO:0000049">
    <property type="term" value="F:tRNA binding"/>
    <property type="evidence" value="ECO:0007669"/>
    <property type="project" value="UniProtKB-KW"/>
</dbReference>
<evidence type="ECO:0000256" key="12">
    <source>
        <dbReference type="ARBA" id="ARBA00022842"/>
    </source>
</evidence>
<dbReference type="InterPro" id="IPR012340">
    <property type="entry name" value="NA-bd_OB-fold"/>
</dbReference>
<evidence type="ECO:0000256" key="8">
    <source>
        <dbReference type="ARBA" id="ARBA00022723"/>
    </source>
</evidence>
<protein>
    <recommendedName>
        <fullName evidence="15">Ribonuclease E</fullName>
        <shortName evidence="15">RNase E</shortName>
        <ecNumber evidence="15">3.1.26.12</ecNumber>
    </recommendedName>
</protein>
<keyword evidence="10 15" id="KW-0255">Endonuclease</keyword>
<keyword evidence="15" id="KW-0862">Zinc</keyword>
<evidence type="ECO:0000256" key="9">
    <source>
        <dbReference type="ARBA" id="ARBA00022730"/>
    </source>
</evidence>
<name>A0A2P5T173_9GAMM</name>
<evidence type="ECO:0000256" key="10">
    <source>
        <dbReference type="ARBA" id="ARBA00022759"/>
    </source>
</evidence>
<comment type="similarity">
    <text evidence="15">Belongs to the RNase E/G family. RNase E subfamily.</text>
</comment>
<dbReference type="GO" id="GO:0005737">
    <property type="term" value="C:cytoplasm"/>
    <property type="evidence" value="ECO:0007669"/>
    <property type="project" value="UniProtKB-SubCell"/>
</dbReference>
<dbReference type="PROSITE" id="PS50126">
    <property type="entry name" value="S1"/>
    <property type="match status" value="1"/>
</dbReference>
<keyword evidence="5 15" id="KW-0698">rRNA processing</keyword>
<dbReference type="NCBIfam" id="NF008074">
    <property type="entry name" value="PRK10811.1"/>
    <property type="match status" value="1"/>
</dbReference>
<gene>
    <name evidence="15" type="primary">rne</name>
    <name evidence="18" type="ORF">CRV12_00470</name>
</gene>
<dbReference type="AlphaFoldDB" id="A0A2P5T173"/>
<dbReference type="InterPro" id="IPR028878">
    <property type="entry name" value="RNase_E"/>
</dbReference>
<dbReference type="Pfam" id="PF00575">
    <property type="entry name" value="S1"/>
    <property type="match status" value="1"/>
</dbReference>
<dbReference type="InterPro" id="IPR004659">
    <property type="entry name" value="RNase_E/G"/>
</dbReference>
<dbReference type="GO" id="GO:0008995">
    <property type="term" value="F:ribonuclease E activity"/>
    <property type="evidence" value="ECO:0007669"/>
    <property type="project" value="UniProtKB-EC"/>
</dbReference>
<comment type="subcellular location">
    <subcellularLocation>
        <location evidence="15">Cytoplasm</location>
    </subcellularLocation>
    <subcellularLocation>
        <location evidence="15">Cell inner membrane</location>
        <topology evidence="15">Peripheral membrane protein</topology>
        <orientation evidence="15">Cytoplasmic side</orientation>
    </subcellularLocation>
</comment>